<evidence type="ECO:0000313" key="5">
    <source>
        <dbReference type="Proteomes" id="UP000186817"/>
    </source>
</evidence>
<dbReference type="InterPro" id="IPR020568">
    <property type="entry name" value="Ribosomal_Su5_D2-typ_SF"/>
</dbReference>
<gene>
    <name evidence="4" type="primary">rpsI</name>
    <name evidence="4" type="ORF">AK812_SmicGene34658</name>
</gene>
<dbReference type="OrthoDB" id="10254627at2759"/>
<name>A0A1Q9CNJ0_SYMMI</name>
<accession>A0A1Q9CNJ0</accession>
<dbReference type="GO" id="GO:0003723">
    <property type="term" value="F:RNA binding"/>
    <property type="evidence" value="ECO:0007669"/>
    <property type="project" value="TreeGrafter"/>
</dbReference>
<dbReference type="PANTHER" id="PTHR21569">
    <property type="entry name" value="RIBOSOMAL PROTEIN S9"/>
    <property type="match status" value="1"/>
</dbReference>
<dbReference type="PANTHER" id="PTHR21569:SF1">
    <property type="entry name" value="SMALL RIBOSOMAL SUBUNIT PROTEIN US9M"/>
    <property type="match status" value="1"/>
</dbReference>
<dbReference type="SUPFAM" id="SSF54211">
    <property type="entry name" value="Ribosomal protein S5 domain 2-like"/>
    <property type="match status" value="1"/>
</dbReference>
<comment type="similarity">
    <text evidence="1">Belongs to the universal ribosomal protein uS9 family.</text>
</comment>
<dbReference type="OMA" id="NPWEERI"/>
<evidence type="ECO:0000313" key="4">
    <source>
        <dbReference type="EMBL" id="OLP84465.1"/>
    </source>
</evidence>
<dbReference type="Proteomes" id="UP000186817">
    <property type="component" value="Unassembled WGS sequence"/>
</dbReference>
<dbReference type="EMBL" id="LSRX01001041">
    <property type="protein sequence ID" value="OLP84465.1"/>
    <property type="molecule type" value="Genomic_DNA"/>
</dbReference>
<proteinExistence type="inferred from homology"/>
<evidence type="ECO:0000256" key="1">
    <source>
        <dbReference type="ARBA" id="ARBA00005251"/>
    </source>
</evidence>
<sequence length="332" mass="36932">MNGGRGSSQDHPATSRALAWIDMLRLLSMMLVVGATAFSGAFAPPTGTQRAATTAQRAVSSIEGVTKGQSTIPTLTGVAASLALVAALRAQKRLPRKVLTQRKADEYGKVDPATGQKNYVNPWEERIDIEKDLPPDVRKKPSGRKFRPYTGPVYKQVPVVEGLEFPLDPNLYYPPLEPPPPGAKWGDGRSPDGNWYMDVEDEKVQYWQGVGKRKTACAIVRIVKGNGQFIVNGKDAITYFNHYPYWWLKACEPLAALSQKNKFDIIAKSFGGGVSGQAGAIRLALARAMQDYNFNWRPLMKKAKYLTRDYRMVEPKKPGQPKARRKTPFHKR</sequence>
<evidence type="ECO:0000256" key="2">
    <source>
        <dbReference type="ARBA" id="ARBA00022980"/>
    </source>
</evidence>
<dbReference type="GO" id="GO:0006412">
    <property type="term" value="P:translation"/>
    <property type="evidence" value="ECO:0007669"/>
    <property type="project" value="InterPro"/>
</dbReference>
<keyword evidence="2 4" id="KW-0689">Ribosomal protein</keyword>
<dbReference type="InterPro" id="IPR023035">
    <property type="entry name" value="Ribosomal_uS9_bac/plastid"/>
</dbReference>
<comment type="caution">
    <text evidence="4">The sequence shown here is derived from an EMBL/GenBank/DDBJ whole genome shotgun (WGS) entry which is preliminary data.</text>
</comment>
<protein>
    <submittedName>
        <fullName evidence="4">30S ribosomal protein S9</fullName>
    </submittedName>
</protein>
<dbReference type="InterPro" id="IPR014721">
    <property type="entry name" value="Ribsml_uS5_D2-typ_fold_subgr"/>
</dbReference>
<reference evidence="4 5" key="1">
    <citation type="submission" date="2016-02" db="EMBL/GenBank/DDBJ databases">
        <title>Genome analysis of coral dinoflagellate symbionts highlights evolutionary adaptations to a symbiotic lifestyle.</title>
        <authorList>
            <person name="Aranda M."/>
            <person name="Li Y."/>
            <person name="Liew Y.J."/>
            <person name="Baumgarten S."/>
            <person name="Simakov O."/>
            <person name="Wilson M."/>
            <person name="Piel J."/>
            <person name="Ashoor H."/>
            <person name="Bougouffa S."/>
            <person name="Bajic V.B."/>
            <person name="Ryu T."/>
            <person name="Ravasi T."/>
            <person name="Bayer T."/>
            <person name="Micklem G."/>
            <person name="Kim H."/>
            <person name="Bhak J."/>
            <person name="Lajeunesse T.C."/>
            <person name="Voolstra C.R."/>
        </authorList>
    </citation>
    <scope>NUCLEOTIDE SEQUENCE [LARGE SCALE GENOMIC DNA]</scope>
    <source>
        <strain evidence="4 5">CCMP2467</strain>
    </source>
</reference>
<keyword evidence="3" id="KW-0687">Ribonucleoprotein</keyword>
<dbReference type="InterPro" id="IPR000754">
    <property type="entry name" value="Ribosomal_uS9"/>
</dbReference>
<dbReference type="GO" id="GO:0003735">
    <property type="term" value="F:structural constituent of ribosome"/>
    <property type="evidence" value="ECO:0007669"/>
    <property type="project" value="InterPro"/>
</dbReference>
<dbReference type="NCBIfam" id="NF001099">
    <property type="entry name" value="PRK00132.1"/>
    <property type="match status" value="1"/>
</dbReference>
<dbReference type="GO" id="GO:0022627">
    <property type="term" value="C:cytosolic small ribosomal subunit"/>
    <property type="evidence" value="ECO:0007669"/>
    <property type="project" value="TreeGrafter"/>
</dbReference>
<keyword evidence="5" id="KW-1185">Reference proteome</keyword>
<dbReference type="Gene3D" id="3.30.230.10">
    <property type="match status" value="1"/>
</dbReference>
<organism evidence="4 5">
    <name type="scientific">Symbiodinium microadriaticum</name>
    <name type="common">Dinoflagellate</name>
    <name type="synonym">Zooxanthella microadriatica</name>
    <dbReference type="NCBI Taxonomy" id="2951"/>
    <lineage>
        <taxon>Eukaryota</taxon>
        <taxon>Sar</taxon>
        <taxon>Alveolata</taxon>
        <taxon>Dinophyceae</taxon>
        <taxon>Suessiales</taxon>
        <taxon>Symbiodiniaceae</taxon>
        <taxon>Symbiodinium</taxon>
    </lineage>
</organism>
<dbReference type="AlphaFoldDB" id="A0A1Q9CNJ0"/>
<dbReference type="Pfam" id="PF00380">
    <property type="entry name" value="Ribosomal_S9"/>
    <property type="match status" value="1"/>
</dbReference>
<evidence type="ECO:0000256" key="3">
    <source>
        <dbReference type="ARBA" id="ARBA00023274"/>
    </source>
</evidence>